<evidence type="ECO:0000313" key="1">
    <source>
        <dbReference type="EMBL" id="CAG9787974.1"/>
    </source>
</evidence>
<dbReference type="OrthoDB" id="7410140at2759"/>
<reference evidence="1" key="1">
    <citation type="submission" date="2021-12" db="EMBL/GenBank/DDBJ databases">
        <authorList>
            <person name="King R."/>
        </authorList>
    </citation>
    <scope>NUCLEOTIDE SEQUENCE</scope>
</reference>
<evidence type="ECO:0000313" key="2">
    <source>
        <dbReference type="Proteomes" id="UP001153714"/>
    </source>
</evidence>
<dbReference type="EMBL" id="OU893349">
    <property type="protein sequence ID" value="CAG9787974.1"/>
    <property type="molecule type" value="Genomic_DNA"/>
</dbReference>
<organism evidence="1 2">
    <name type="scientific">Diatraea saccharalis</name>
    <name type="common">sugarcane borer</name>
    <dbReference type="NCBI Taxonomy" id="40085"/>
    <lineage>
        <taxon>Eukaryota</taxon>
        <taxon>Metazoa</taxon>
        <taxon>Ecdysozoa</taxon>
        <taxon>Arthropoda</taxon>
        <taxon>Hexapoda</taxon>
        <taxon>Insecta</taxon>
        <taxon>Pterygota</taxon>
        <taxon>Neoptera</taxon>
        <taxon>Endopterygota</taxon>
        <taxon>Lepidoptera</taxon>
        <taxon>Glossata</taxon>
        <taxon>Ditrysia</taxon>
        <taxon>Pyraloidea</taxon>
        <taxon>Crambidae</taxon>
        <taxon>Crambinae</taxon>
        <taxon>Diatraea</taxon>
    </lineage>
</organism>
<keyword evidence="2" id="KW-1185">Reference proteome</keyword>
<gene>
    <name evidence="1" type="ORF">DIATSA_LOCUS5818</name>
</gene>
<name>A0A9N9R1Z9_9NEOP</name>
<proteinExistence type="predicted"/>
<dbReference type="Proteomes" id="UP001153714">
    <property type="component" value="Chromosome 18"/>
</dbReference>
<protein>
    <submittedName>
        <fullName evidence="1">Uncharacterized protein</fullName>
    </submittedName>
</protein>
<reference evidence="1" key="2">
    <citation type="submission" date="2022-10" db="EMBL/GenBank/DDBJ databases">
        <authorList>
            <consortium name="ENA_rothamsted_submissions"/>
            <consortium name="culmorum"/>
            <person name="King R."/>
        </authorList>
    </citation>
    <scope>NUCLEOTIDE SEQUENCE</scope>
</reference>
<sequence>MYVASYAKQWNDGHKKSQQNKKLTSVHRLKSVTLTMPKETPLVLLICGADIPVTPPAPPMVYCGELPDQIHDCLKTPALVDNEITSKCVGKSNRCDTYTCVFREAGWLVDGTVDKKKLVQHFDQYGVDHPAWAEVARQFKATCLERDLPAQGLYLNCPAYDIMWCVLTASIRSAQPSQWAATEACTYPRQYAAACPFCPSECFASAIPSGSCNACISLPRTT</sequence>
<dbReference type="AlphaFoldDB" id="A0A9N9R1Z9"/>
<dbReference type="Gene3D" id="1.10.238.270">
    <property type="match status" value="1"/>
</dbReference>
<accession>A0A9N9R1Z9</accession>